<evidence type="ECO:0000313" key="2">
    <source>
        <dbReference type="Proteomes" id="UP001153678"/>
    </source>
</evidence>
<feature type="non-terminal residue" evidence="1">
    <location>
        <position position="78"/>
    </location>
</feature>
<organism evidence="1 2">
    <name type="scientific">Funneliformis geosporum</name>
    <dbReference type="NCBI Taxonomy" id="1117311"/>
    <lineage>
        <taxon>Eukaryota</taxon>
        <taxon>Fungi</taxon>
        <taxon>Fungi incertae sedis</taxon>
        <taxon>Mucoromycota</taxon>
        <taxon>Glomeromycotina</taxon>
        <taxon>Glomeromycetes</taxon>
        <taxon>Glomerales</taxon>
        <taxon>Glomeraceae</taxon>
        <taxon>Funneliformis</taxon>
    </lineage>
</organism>
<feature type="non-terminal residue" evidence="1">
    <location>
        <position position="1"/>
    </location>
</feature>
<dbReference type="Proteomes" id="UP001153678">
    <property type="component" value="Unassembled WGS sequence"/>
</dbReference>
<keyword evidence="2" id="KW-1185">Reference proteome</keyword>
<dbReference type="AlphaFoldDB" id="A0A9W4T8M6"/>
<protein>
    <submittedName>
        <fullName evidence="1">2837_t:CDS:1</fullName>
    </submittedName>
</protein>
<comment type="caution">
    <text evidence="1">The sequence shown here is derived from an EMBL/GenBank/DDBJ whole genome shotgun (WGS) entry which is preliminary data.</text>
</comment>
<accession>A0A9W4T8M6</accession>
<evidence type="ECO:0000313" key="1">
    <source>
        <dbReference type="EMBL" id="CAI2196261.1"/>
    </source>
</evidence>
<sequence>DISTLNNSAKKVINYMVELIENTYKFLWIYYQSYSERNMTMYQYFCLQSDDLVAKSRKHQDISKYYNTKAMGRFGCNR</sequence>
<gene>
    <name evidence="1" type="ORF">FWILDA_LOCUS17489</name>
</gene>
<reference evidence="1" key="1">
    <citation type="submission" date="2022-08" db="EMBL/GenBank/DDBJ databases">
        <authorList>
            <person name="Kallberg Y."/>
            <person name="Tangrot J."/>
            <person name="Rosling A."/>
        </authorList>
    </citation>
    <scope>NUCLEOTIDE SEQUENCE</scope>
    <source>
        <strain evidence="1">Wild A</strain>
    </source>
</reference>
<name>A0A9W4T8M6_9GLOM</name>
<proteinExistence type="predicted"/>
<dbReference type="EMBL" id="CAMKVN010013947">
    <property type="protein sequence ID" value="CAI2196261.1"/>
    <property type="molecule type" value="Genomic_DNA"/>
</dbReference>